<protein>
    <submittedName>
        <fullName evidence="2">Uncharacterized protein</fullName>
    </submittedName>
</protein>
<dbReference type="Pfam" id="PF19733">
    <property type="entry name" value="DUF6223"/>
    <property type="match status" value="1"/>
</dbReference>
<keyword evidence="3" id="KW-1185">Reference proteome</keyword>
<name>A0A917VAG8_9ACTN</name>
<dbReference type="EMBL" id="BMPQ01000003">
    <property type="protein sequence ID" value="GGK54467.1"/>
    <property type="molecule type" value="Genomic_DNA"/>
</dbReference>
<dbReference type="InterPro" id="IPR045770">
    <property type="entry name" value="DUF6223"/>
</dbReference>
<proteinExistence type="predicted"/>
<dbReference type="Proteomes" id="UP000637788">
    <property type="component" value="Unassembled WGS sequence"/>
</dbReference>
<evidence type="ECO:0000256" key="1">
    <source>
        <dbReference type="SAM" id="Phobius"/>
    </source>
</evidence>
<evidence type="ECO:0000313" key="2">
    <source>
        <dbReference type="EMBL" id="GGK54467.1"/>
    </source>
</evidence>
<comment type="caution">
    <text evidence="2">The sequence shown here is derived from an EMBL/GenBank/DDBJ whole genome shotgun (WGS) entry which is preliminary data.</text>
</comment>
<reference evidence="2" key="1">
    <citation type="journal article" date="2014" name="Int. J. Syst. Evol. Microbiol.">
        <title>Complete genome sequence of Corynebacterium casei LMG S-19264T (=DSM 44701T), isolated from a smear-ripened cheese.</title>
        <authorList>
            <consortium name="US DOE Joint Genome Institute (JGI-PGF)"/>
            <person name="Walter F."/>
            <person name="Albersmeier A."/>
            <person name="Kalinowski J."/>
            <person name="Ruckert C."/>
        </authorList>
    </citation>
    <scope>NUCLEOTIDE SEQUENCE</scope>
    <source>
        <strain evidence="2">JCM 3035</strain>
    </source>
</reference>
<gene>
    <name evidence="2" type="ORF">GCM10010094_13660</name>
</gene>
<sequence>MLKTHRTSQSATEKEESGMSASAALMVAAEGGIIGDGRTGANLALGVGLLGLAIGWLALARAGGRISIGNARTGGMSAIAVGLAGTALAVLHLATSSGGPGTGNGLVGAIVAVPLGLGAALLGRRALTRSRGADRPIDRMTV</sequence>
<feature type="transmembrane region" description="Helical" evidence="1">
    <location>
        <begin position="74"/>
        <end position="94"/>
    </location>
</feature>
<reference evidence="2" key="2">
    <citation type="submission" date="2020-09" db="EMBL/GenBank/DDBJ databases">
        <authorList>
            <person name="Sun Q."/>
            <person name="Ohkuma M."/>
        </authorList>
    </citation>
    <scope>NUCLEOTIDE SEQUENCE</scope>
    <source>
        <strain evidence="2">JCM 3035</strain>
    </source>
</reference>
<feature type="transmembrane region" description="Helical" evidence="1">
    <location>
        <begin position="43"/>
        <end position="62"/>
    </location>
</feature>
<keyword evidence="1" id="KW-0812">Transmembrane</keyword>
<organism evidence="2 3">
    <name type="scientific">Streptomyces flaveus</name>
    <dbReference type="NCBI Taxonomy" id="66370"/>
    <lineage>
        <taxon>Bacteria</taxon>
        <taxon>Bacillati</taxon>
        <taxon>Actinomycetota</taxon>
        <taxon>Actinomycetes</taxon>
        <taxon>Kitasatosporales</taxon>
        <taxon>Streptomycetaceae</taxon>
        <taxon>Streptomyces</taxon>
        <taxon>Streptomyces aurantiacus group</taxon>
    </lineage>
</organism>
<dbReference type="AlphaFoldDB" id="A0A917VAG8"/>
<keyword evidence="1" id="KW-1133">Transmembrane helix</keyword>
<keyword evidence="1" id="KW-0472">Membrane</keyword>
<accession>A0A917VAG8</accession>
<feature type="transmembrane region" description="Helical" evidence="1">
    <location>
        <begin position="106"/>
        <end position="123"/>
    </location>
</feature>
<evidence type="ECO:0000313" key="3">
    <source>
        <dbReference type="Proteomes" id="UP000637788"/>
    </source>
</evidence>